<name>A0AAU7KEX8_9GAMM</name>
<accession>A0AAU7KEX8</accession>
<evidence type="ECO:0000313" key="3">
    <source>
        <dbReference type="EMBL" id="XBO70035.1"/>
    </source>
</evidence>
<dbReference type="InterPro" id="IPR051910">
    <property type="entry name" value="ComF/GntX_DNA_util-trans"/>
</dbReference>
<gene>
    <name evidence="3" type="ORF">NFG58_15595</name>
</gene>
<organism evidence="3">
    <name type="scientific">Halomonas sp. RT37</name>
    <dbReference type="NCBI Taxonomy" id="2950872"/>
    <lineage>
        <taxon>Bacteria</taxon>
        <taxon>Pseudomonadati</taxon>
        <taxon>Pseudomonadota</taxon>
        <taxon>Gammaproteobacteria</taxon>
        <taxon>Oceanospirillales</taxon>
        <taxon>Halomonadaceae</taxon>
        <taxon>Halomonas</taxon>
    </lineage>
</organism>
<dbReference type="InterPro" id="IPR000836">
    <property type="entry name" value="PRTase_dom"/>
</dbReference>
<evidence type="ECO:0000256" key="1">
    <source>
        <dbReference type="ARBA" id="ARBA00008007"/>
    </source>
</evidence>
<dbReference type="EMBL" id="CP098827">
    <property type="protein sequence ID" value="XBO70035.1"/>
    <property type="molecule type" value="Genomic_DNA"/>
</dbReference>
<comment type="similarity">
    <text evidence="1">Belongs to the ComF/GntX family.</text>
</comment>
<dbReference type="PANTHER" id="PTHR47505">
    <property type="entry name" value="DNA UTILIZATION PROTEIN YHGH"/>
    <property type="match status" value="1"/>
</dbReference>
<evidence type="ECO:0000259" key="2">
    <source>
        <dbReference type="Pfam" id="PF00156"/>
    </source>
</evidence>
<dbReference type="Pfam" id="PF00156">
    <property type="entry name" value="Pribosyltran"/>
    <property type="match status" value="1"/>
</dbReference>
<protein>
    <recommendedName>
        <fullName evidence="2">Phosphoribosyltransferase domain-containing protein</fullName>
    </recommendedName>
</protein>
<dbReference type="InterPro" id="IPR029057">
    <property type="entry name" value="PRTase-like"/>
</dbReference>
<dbReference type="PANTHER" id="PTHR47505:SF1">
    <property type="entry name" value="DNA UTILIZATION PROTEIN YHGH"/>
    <property type="match status" value="1"/>
</dbReference>
<sequence>MGYSWGDCNSRESLNMVTIHPQKIEGRWQSGVALDFHTTSSTPIGYNEYGHMQFDTVRPEIAELLYQLKYQGRQDAAAGIIEAAAAFLASYRDKFDILVPVPPSSARAVQPVIVLARGIGTAANLPVVECITTTRETTQLKGVTDPERRKELVDGLYTVDASQTSGRNVLLFDDLFRSGTTMNAITDVLLGPGRAASVRALTITKTRSNQ</sequence>
<dbReference type="Gene3D" id="3.40.50.2020">
    <property type="match status" value="1"/>
</dbReference>
<feature type="domain" description="Phosphoribosyltransferase" evidence="2">
    <location>
        <begin position="75"/>
        <end position="205"/>
    </location>
</feature>
<reference evidence="3" key="1">
    <citation type="submission" date="2022-06" db="EMBL/GenBank/DDBJ databases">
        <title>A novel DMS-producing enzyme.</title>
        <authorList>
            <person name="Zhang Y."/>
        </authorList>
    </citation>
    <scope>NUCLEOTIDE SEQUENCE</scope>
    <source>
        <strain evidence="3">RT37</strain>
    </source>
</reference>
<dbReference type="AlphaFoldDB" id="A0AAU7KEX8"/>
<proteinExistence type="inferred from homology"/>
<dbReference type="CDD" id="cd06223">
    <property type="entry name" value="PRTases_typeI"/>
    <property type="match status" value="1"/>
</dbReference>
<dbReference type="RefSeq" id="WP_348826927.1">
    <property type="nucleotide sequence ID" value="NZ_CP098827.1"/>
</dbReference>
<dbReference type="SUPFAM" id="SSF53271">
    <property type="entry name" value="PRTase-like"/>
    <property type="match status" value="1"/>
</dbReference>